<dbReference type="InterPro" id="IPR016193">
    <property type="entry name" value="Cytidine_deaminase-like"/>
</dbReference>
<gene>
    <name evidence="6 8" type="primary">tadA</name>
    <name evidence="8" type="ORF">NCTC7915_02369</name>
</gene>
<evidence type="ECO:0000256" key="1">
    <source>
        <dbReference type="ARBA" id="ARBA00022694"/>
    </source>
</evidence>
<evidence type="ECO:0000259" key="7">
    <source>
        <dbReference type="PROSITE" id="PS51747"/>
    </source>
</evidence>
<evidence type="ECO:0000256" key="6">
    <source>
        <dbReference type="HAMAP-Rule" id="MF_00972"/>
    </source>
</evidence>
<dbReference type="Proteomes" id="UP000254118">
    <property type="component" value="Unassembled WGS sequence"/>
</dbReference>
<feature type="binding site" evidence="6">
    <location>
        <position position="73"/>
    </location>
    <ligand>
        <name>Zn(2+)</name>
        <dbReference type="ChEBI" id="CHEBI:29105"/>
        <note>catalytic</note>
    </ligand>
</feature>
<dbReference type="InterPro" id="IPR002125">
    <property type="entry name" value="CMP_dCMP_dom"/>
</dbReference>
<evidence type="ECO:0000256" key="3">
    <source>
        <dbReference type="ARBA" id="ARBA00022801"/>
    </source>
</evidence>
<accession>A0AA46BQF9</accession>
<reference evidence="8 9" key="1">
    <citation type="submission" date="2018-06" db="EMBL/GenBank/DDBJ databases">
        <authorList>
            <consortium name="Pathogen Informatics"/>
            <person name="Doyle S."/>
        </authorList>
    </citation>
    <scope>NUCLEOTIDE SEQUENCE [LARGE SCALE GENOMIC DNA]</scope>
    <source>
        <strain evidence="8 9">NCTC7915</strain>
    </source>
</reference>
<comment type="catalytic activity">
    <reaction evidence="5 6">
        <text>adenosine(34) in tRNA + H2O + H(+) = inosine(34) in tRNA + NH4(+)</text>
        <dbReference type="Rhea" id="RHEA:43168"/>
        <dbReference type="Rhea" id="RHEA-COMP:10373"/>
        <dbReference type="Rhea" id="RHEA-COMP:10374"/>
        <dbReference type="ChEBI" id="CHEBI:15377"/>
        <dbReference type="ChEBI" id="CHEBI:15378"/>
        <dbReference type="ChEBI" id="CHEBI:28938"/>
        <dbReference type="ChEBI" id="CHEBI:74411"/>
        <dbReference type="ChEBI" id="CHEBI:82852"/>
        <dbReference type="EC" id="3.5.4.33"/>
    </reaction>
</comment>
<dbReference type="CDD" id="cd01285">
    <property type="entry name" value="nucleoside_deaminase"/>
    <property type="match status" value="1"/>
</dbReference>
<feature type="binding site" evidence="6">
    <location>
        <position position="103"/>
    </location>
    <ligand>
        <name>Zn(2+)</name>
        <dbReference type="ChEBI" id="CHEBI:29105"/>
        <note>catalytic</note>
    </ligand>
</feature>
<comment type="subunit">
    <text evidence="6">Homodimer.</text>
</comment>
<dbReference type="PANTHER" id="PTHR11079">
    <property type="entry name" value="CYTOSINE DEAMINASE FAMILY MEMBER"/>
    <property type="match status" value="1"/>
</dbReference>
<organism evidence="8 9">
    <name type="scientific">Dermatophilus congolensis</name>
    <dbReference type="NCBI Taxonomy" id="1863"/>
    <lineage>
        <taxon>Bacteria</taxon>
        <taxon>Bacillati</taxon>
        <taxon>Actinomycetota</taxon>
        <taxon>Actinomycetes</taxon>
        <taxon>Micrococcales</taxon>
        <taxon>Dermatophilaceae</taxon>
        <taxon>Dermatophilus</taxon>
    </lineage>
</organism>
<sequence>MKPEETPQPVGEEPTGFTAALADHAAMRTALELARKAAAHGDIPVGALVLDQNQKILGHGRNTRELEKTPTGHAEIVALTAAAKTINSGRLDGCTLVVTLEPCVMCAGAAMSARVARIVFGAWDDKAGACGSVWDLPRDPRALHRIETIGGLYAHECAHLLTTFFEARR</sequence>
<dbReference type="EC" id="3.5.4.33" evidence="6"/>
<evidence type="ECO:0000256" key="2">
    <source>
        <dbReference type="ARBA" id="ARBA00022723"/>
    </source>
</evidence>
<name>A0AA46BQF9_9MICO</name>
<evidence type="ECO:0000256" key="4">
    <source>
        <dbReference type="ARBA" id="ARBA00022833"/>
    </source>
</evidence>
<dbReference type="PANTHER" id="PTHR11079:SF202">
    <property type="entry name" value="TRNA-SPECIFIC ADENOSINE DEAMINASE"/>
    <property type="match status" value="1"/>
</dbReference>
<comment type="similarity">
    <text evidence="6">Belongs to the cytidine and deoxycytidylate deaminase family.</text>
</comment>
<protein>
    <recommendedName>
        <fullName evidence="6">tRNA-specific adenosine deaminase</fullName>
        <ecNumber evidence="6">3.5.4.33</ecNumber>
    </recommendedName>
</protein>
<dbReference type="NCBIfam" id="NF008113">
    <property type="entry name" value="PRK10860.1"/>
    <property type="match status" value="1"/>
</dbReference>
<dbReference type="GO" id="GO:0002100">
    <property type="term" value="P:tRNA wobble adenosine to inosine editing"/>
    <property type="evidence" value="ECO:0007669"/>
    <property type="project" value="UniProtKB-UniRule"/>
</dbReference>
<dbReference type="GO" id="GO:0008270">
    <property type="term" value="F:zinc ion binding"/>
    <property type="evidence" value="ECO:0007669"/>
    <property type="project" value="UniProtKB-UniRule"/>
</dbReference>
<dbReference type="PROSITE" id="PS51747">
    <property type="entry name" value="CYT_DCMP_DEAMINASES_2"/>
    <property type="match status" value="1"/>
</dbReference>
<dbReference type="Gene3D" id="3.40.140.10">
    <property type="entry name" value="Cytidine Deaminase, domain 2"/>
    <property type="match status" value="1"/>
</dbReference>
<feature type="domain" description="CMP/dCMP-type deaminase" evidence="7">
    <location>
        <begin position="21"/>
        <end position="132"/>
    </location>
</feature>
<evidence type="ECO:0000256" key="5">
    <source>
        <dbReference type="ARBA" id="ARBA00048045"/>
    </source>
</evidence>
<evidence type="ECO:0000313" key="9">
    <source>
        <dbReference type="Proteomes" id="UP000254118"/>
    </source>
</evidence>
<dbReference type="AlphaFoldDB" id="A0AA46BQF9"/>
<keyword evidence="4 6" id="KW-0862">Zinc</keyword>
<feature type="binding site" evidence="6">
    <location>
        <position position="106"/>
    </location>
    <ligand>
        <name>Zn(2+)</name>
        <dbReference type="ChEBI" id="CHEBI:29105"/>
        <note>catalytic</note>
    </ligand>
</feature>
<dbReference type="EMBL" id="UFYA01000001">
    <property type="protein sequence ID" value="STD15604.1"/>
    <property type="molecule type" value="Genomic_DNA"/>
</dbReference>
<dbReference type="InterPro" id="IPR028883">
    <property type="entry name" value="tRNA_aden_deaminase"/>
</dbReference>
<dbReference type="Pfam" id="PF00383">
    <property type="entry name" value="dCMP_cyt_deam_1"/>
    <property type="match status" value="1"/>
</dbReference>
<keyword evidence="3 6" id="KW-0378">Hydrolase</keyword>
<dbReference type="SUPFAM" id="SSF53927">
    <property type="entry name" value="Cytidine deaminase-like"/>
    <property type="match status" value="1"/>
</dbReference>
<comment type="cofactor">
    <cofactor evidence="6">
        <name>Zn(2+)</name>
        <dbReference type="ChEBI" id="CHEBI:29105"/>
    </cofactor>
    <text evidence="6">Binds 1 zinc ion per subunit.</text>
</comment>
<feature type="active site" description="Proton donor" evidence="6">
    <location>
        <position position="75"/>
    </location>
</feature>
<keyword evidence="1 6" id="KW-0819">tRNA processing</keyword>
<dbReference type="HAMAP" id="MF_00972">
    <property type="entry name" value="tRNA_aden_deaminase"/>
    <property type="match status" value="1"/>
</dbReference>
<dbReference type="GO" id="GO:0052717">
    <property type="term" value="F:tRNA-specific adenosine-34 deaminase activity"/>
    <property type="evidence" value="ECO:0007669"/>
    <property type="project" value="UniProtKB-UniRule"/>
</dbReference>
<keyword evidence="2 6" id="KW-0479">Metal-binding</keyword>
<comment type="function">
    <text evidence="6">Catalyzes the deamination of adenosine to inosine at the wobble position 34 of tRNA(Arg2).</text>
</comment>
<proteinExistence type="inferred from homology"/>
<evidence type="ECO:0000313" key="8">
    <source>
        <dbReference type="EMBL" id="STD15604.1"/>
    </source>
</evidence>
<comment type="caution">
    <text evidence="8">The sequence shown here is derived from an EMBL/GenBank/DDBJ whole genome shotgun (WGS) entry which is preliminary data.</text>
</comment>